<evidence type="ECO:0000256" key="1">
    <source>
        <dbReference type="ARBA" id="ARBA00022737"/>
    </source>
</evidence>
<feature type="region of interest" description="Disordered" evidence="2">
    <location>
        <begin position="180"/>
        <end position="368"/>
    </location>
</feature>
<keyword evidence="3" id="KW-0812">Transmembrane</keyword>
<feature type="region of interest" description="Disordered" evidence="2">
    <location>
        <begin position="117"/>
        <end position="156"/>
    </location>
</feature>
<dbReference type="PANTHER" id="PTHR24637:SF365">
    <property type="entry name" value="NEMATODE CUTICLE COLLAGEN N-TERMINAL DOMAIN-CONTAINING PROTEIN"/>
    <property type="match status" value="1"/>
</dbReference>
<evidence type="ECO:0000313" key="8">
    <source>
        <dbReference type="WBParaSite" id="DME_0000215801-mRNA-1"/>
    </source>
</evidence>
<accession>A0A0N4U5M4</accession>
<keyword evidence="7" id="KW-1185">Reference proteome</keyword>
<dbReference type="Pfam" id="PF01391">
    <property type="entry name" value="Collagen"/>
    <property type="match status" value="2"/>
</dbReference>
<evidence type="ECO:0000256" key="3">
    <source>
        <dbReference type="SAM" id="Phobius"/>
    </source>
</evidence>
<feature type="domain" description="Nematode cuticle collagen N-terminal" evidence="4">
    <location>
        <begin position="23"/>
        <end position="75"/>
    </location>
</feature>
<name>A0A0N4U5M4_DRAME</name>
<sequence length="368" mass="39033">MGQHSDNGMFQKYTEIDMKNFRRLAFSAVALSTVTMLSCIIFAPLSYQYVQRLQSNVLNDMDFCKSRNRDLWYEVIAVQLAKGQNDKAKRTIEYANINSPRLFAELIQKHINHRQSSKALYHRQRRDTDSFETDEENNVTGHETDHDRPKATDDAINEIRKPTTISGKYKKLCCSCTIGPPGLPGEPGIDGENGKDGKPGLNGTPGRDADLRSPIKLCIQECPPGPPGPAGQPGDKGPRGYSGETGEPGPPGVPGENGPPGIQGSPGLVGLPGWPGNIGEPGKRILGIAPPGPPGRPGIMGPMGPRGLPGTDGKTGKKGPPGRRGDDGSKGPYGKPGVTGAVGADGPPGEPGSCDHCPTPRLPPGYRT</sequence>
<keyword evidence="1" id="KW-0677">Repeat</keyword>
<reference evidence="5 7" key="2">
    <citation type="submission" date="2018-11" db="EMBL/GenBank/DDBJ databases">
        <authorList>
            <consortium name="Pathogen Informatics"/>
        </authorList>
    </citation>
    <scope>NUCLEOTIDE SEQUENCE [LARGE SCALE GENOMIC DNA]</scope>
</reference>
<organism evidence="6 8">
    <name type="scientific">Dracunculus medinensis</name>
    <name type="common">Guinea worm</name>
    <dbReference type="NCBI Taxonomy" id="318479"/>
    <lineage>
        <taxon>Eukaryota</taxon>
        <taxon>Metazoa</taxon>
        <taxon>Ecdysozoa</taxon>
        <taxon>Nematoda</taxon>
        <taxon>Chromadorea</taxon>
        <taxon>Rhabditida</taxon>
        <taxon>Spirurina</taxon>
        <taxon>Dracunculoidea</taxon>
        <taxon>Dracunculidae</taxon>
        <taxon>Dracunculus</taxon>
    </lineage>
</organism>
<keyword evidence="3" id="KW-1133">Transmembrane helix</keyword>
<dbReference type="OrthoDB" id="5871495at2759"/>
<evidence type="ECO:0000313" key="5">
    <source>
        <dbReference type="EMBL" id="VDN56545.1"/>
    </source>
</evidence>
<dbReference type="InterPro" id="IPR008160">
    <property type="entry name" value="Collagen"/>
</dbReference>
<evidence type="ECO:0000256" key="2">
    <source>
        <dbReference type="SAM" id="MobiDB-lite"/>
    </source>
</evidence>
<gene>
    <name evidence="5" type="ORF">DME_LOCUS6518</name>
</gene>
<dbReference type="InterPro" id="IPR002486">
    <property type="entry name" value="Col_cuticle_N"/>
</dbReference>
<dbReference type="PANTHER" id="PTHR24637">
    <property type="entry name" value="COLLAGEN"/>
    <property type="match status" value="1"/>
</dbReference>
<dbReference type="Proteomes" id="UP000274756">
    <property type="component" value="Unassembled WGS sequence"/>
</dbReference>
<dbReference type="EMBL" id="UYYG01001156">
    <property type="protein sequence ID" value="VDN56545.1"/>
    <property type="molecule type" value="Genomic_DNA"/>
</dbReference>
<dbReference type="AlphaFoldDB" id="A0A0N4U5M4"/>
<protein>
    <submittedName>
        <fullName evidence="8">Col_cuticle_N domain-containing protein</fullName>
    </submittedName>
</protein>
<feature type="compositionally biased region" description="Basic and acidic residues" evidence="2">
    <location>
        <begin position="142"/>
        <end position="156"/>
    </location>
</feature>
<dbReference type="SMART" id="SM01088">
    <property type="entry name" value="Col_cuticle_N"/>
    <property type="match status" value="1"/>
</dbReference>
<evidence type="ECO:0000313" key="7">
    <source>
        <dbReference type="Proteomes" id="UP000274756"/>
    </source>
</evidence>
<keyword evidence="3" id="KW-0472">Membrane</keyword>
<dbReference type="GO" id="GO:0042302">
    <property type="term" value="F:structural constituent of cuticle"/>
    <property type="evidence" value="ECO:0007669"/>
    <property type="project" value="InterPro"/>
</dbReference>
<reference evidence="8" key="1">
    <citation type="submission" date="2017-02" db="UniProtKB">
        <authorList>
            <consortium name="WormBaseParasite"/>
        </authorList>
    </citation>
    <scope>IDENTIFICATION</scope>
</reference>
<feature type="compositionally biased region" description="Low complexity" evidence="2">
    <location>
        <begin position="297"/>
        <end position="312"/>
    </location>
</feature>
<proteinExistence type="predicted"/>
<feature type="transmembrane region" description="Helical" evidence="3">
    <location>
        <begin position="21"/>
        <end position="45"/>
    </location>
</feature>
<dbReference type="STRING" id="318479.A0A0N4U5M4"/>
<dbReference type="WBParaSite" id="DME_0000215801-mRNA-1">
    <property type="protein sequence ID" value="DME_0000215801-mRNA-1"/>
    <property type="gene ID" value="DME_0000215801"/>
</dbReference>
<evidence type="ECO:0000313" key="6">
    <source>
        <dbReference type="Proteomes" id="UP000038040"/>
    </source>
</evidence>
<dbReference type="Proteomes" id="UP000038040">
    <property type="component" value="Unplaced"/>
</dbReference>
<evidence type="ECO:0000259" key="4">
    <source>
        <dbReference type="SMART" id="SM01088"/>
    </source>
</evidence>
<dbReference type="Pfam" id="PF01484">
    <property type="entry name" value="Col_cuticle_N"/>
    <property type="match status" value="1"/>
</dbReference>